<evidence type="ECO:0000313" key="2">
    <source>
        <dbReference type="EMBL" id="CDM68584.1"/>
    </source>
</evidence>
<name>W6RY75_9CLOT</name>
<dbReference type="STRING" id="1216932.CM240_1425"/>
<feature type="transmembrane region" description="Helical" evidence="1">
    <location>
        <begin position="49"/>
        <end position="66"/>
    </location>
</feature>
<feature type="transmembrane region" description="Helical" evidence="1">
    <location>
        <begin position="21"/>
        <end position="43"/>
    </location>
</feature>
<organism evidence="2 3">
    <name type="scientific">Clostridium bornimense</name>
    <dbReference type="NCBI Taxonomy" id="1216932"/>
    <lineage>
        <taxon>Bacteria</taxon>
        <taxon>Bacillati</taxon>
        <taxon>Bacillota</taxon>
        <taxon>Clostridia</taxon>
        <taxon>Eubacteriales</taxon>
        <taxon>Clostridiaceae</taxon>
        <taxon>Clostridium</taxon>
    </lineage>
</organism>
<accession>W6RY75</accession>
<keyword evidence="3" id="KW-1185">Reference proteome</keyword>
<reference evidence="2 3" key="1">
    <citation type="submission" date="2013-11" db="EMBL/GenBank/DDBJ databases">
        <title>Complete genome sequence of Clostridum sp. M2/40.</title>
        <authorList>
            <person name="Wibberg D."/>
            <person name="Puehler A."/>
            <person name="Schlueter A."/>
        </authorList>
    </citation>
    <scope>NUCLEOTIDE SEQUENCE [LARGE SCALE GENOMIC DNA]</scope>
    <source>
        <strain evidence="3">M2/40</strain>
    </source>
</reference>
<evidence type="ECO:0000313" key="3">
    <source>
        <dbReference type="Proteomes" id="UP000019426"/>
    </source>
</evidence>
<keyword evidence="1" id="KW-0812">Transmembrane</keyword>
<dbReference type="Proteomes" id="UP000019426">
    <property type="component" value="Chromosome M2/40_rep1"/>
</dbReference>
<sequence length="86" mass="9522">MEKKRGLGWNFISSLIDIISIALISAIIMVLINLVLNIIGYKIVSEYKVYANFLCYVIISLLYLTITPVTKLKGTVGNFLAAKILG</sequence>
<dbReference type="PATRIC" id="fig|1216932.3.peg.1418"/>
<dbReference type="KEGG" id="clt:CM240_1425"/>
<evidence type="ECO:0000256" key="1">
    <source>
        <dbReference type="SAM" id="Phobius"/>
    </source>
</evidence>
<keyword evidence="1" id="KW-1133">Transmembrane helix</keyword>
<keyword evidence="1" id="KW-0472">Membrane</keyword>
<proteinExistence type="predicted"/>
<dbReference type="HOGENOM" id="CLU_2492319_0_0_9"/>
<gene>
    <name evidence="2" type="ORF">CM240_1425</name>
</gene>
<dbReference type="EMBL" id="HG917868">
    <property type="protein sequence ID" value="CDM68584.1"/>
    <property type="molecule type" value="Genomic_DNA"/>
</dbReference>
<dbReference type="RefSeq" id="WP_044037748.1">
    <property type="nucleotide sequence ID" value="NZ_HG917868.1"/>
</dbReference>
<protein>
    <submittedName>
        <fullName evidence="2">Putative membrane protein</fullName>
    </submittedName>
</protein>
<dbReference type="AlphaFoldDB" id="W6RY75"/>